<reference evidence="6" key="1">
    <citation type="submission" date="2023-07" db="EMBL/GenBank/DDBJ databases">
        <title>Chromosome-level Genome Assembly of Striped Snakehead (Channa striata).</title>
        <authorList>
            <person name="Liu H."/>
        </authorList>
    </citation>
    <scope>NUCLEOTIDE SEQUENCE</scope>
    <source>
        <strain evidence="6">Gz</strain>
        <tissue evidence="6">Muscle</tissue>
    </source>
</reference>
<feature type="region of interest" description="Disordered" evidence="4">
    <location>
        <begin position="348"/>
        <end position="379"/>
    </location>
</feature>
<keyword evidence="2" id="KW-0067">ATP-binding</keyword>
<feature type="compositionally biased region" description="Low complexity" evidence="4">
    <location>
        <begin position="801"/>
        <end position="811"/>
    </location>
</feature>
<evidence type="ECO:0000313" key="7">
    <source>
        <dbReference type="Proteomes" id="UP001187415"/>
    </source>
</evidence>
<dbReference type="PROSITE" id="PS50005">
    <property type="entry name" value="TPR"/>
    <property type="match status" value="1"/>
</dbReference>
<dbReference type="Pfam" id="PF00271">
    <property type="entry name" value="Helicase_C"/>
    <property type="match status" value="1"/>
</dbReference>
<evidence type="ECO:0000256" key="3">
    <source>
        <dbReference type="PROSITE-ProRule" id="PRU00339"/>
    </source>
</evidence>
<dbReference type="InterPro" id="IPR011990">
    <property type="entry name" value="TPR-like_helical_dom_sf"/>
</dbReference>
<dbReference type="EMBL" id="JAUPFM010000011">
    <property type="protein sequence ID" value="KAK2838197.1"/>
    <property type="molecule type" value="Genomic_DNA"/>
</dbReference>
<feature type="compositionally biased region" description="Acidic residues" evidence="4">
    <location>
        <begin position="654"/>
        <end position="665"/>
    </location>
</feature>
<proteinExistence type="predicted"/>
<dbReference type="Gene3D" id="3.40.50.300">
    <property type="entry name" value="P-loop containing nucleotide triphosphate hydrolases"/>
    <property type="match status" value="1"/>
</dbReference>
<feature type="compositionally biased region" description="Basic and acidic residues" evidence="4">
    <location>
        <begin position="504"/>
        <end position="516"/>
    </location>
</feature>
<dbReference type="GO" id="GO:0004386">
    <property type="term" value="F:helicase activity"/>
    <property type="evidence" value="ECO:0007669"/>
    <property type="project" value="UniProtKB-KW"/>
</dbReference>
<feature type="region of interest" description="Disordered" evidence="4">
    <location>
        <begin position="775"/>
        <end position="827"/>
    </location>
</feature>
<protein>
    <recommendedName>
        <fullName evidence="5">Helicase C-terminal domain-containing protein</fullName>
    </recommendedName>
</protein>
<feature type="compositionally biased region" description="Polar residues" evidence="4">
    <location>
        <begin position="620"/>
        <end position="634"/>
    </location>
</feature>
<dbReference type="PANTHER" id="PTHR45629">
    <property type="entry name" value="SNF2/RAD54 FAMILY MEMBER"/>
    <property type="match status" value="1"/>
</dbReference>
<evidence type="ECO:0000259" key="5">
    <source>
        <dbReference type="PROSITE" id="PS51194"/>
    </source>
</evidence>
<dbReference type="Proteomes" id="UP001187415">
    <property type="component" value="Unassembled WGS sequence"/>
</dbReference>
<dbReference type="SMART" id="SM00490">
    <property type="entry name" value="HELICc"/>
    <property type="match status" value="1"/>
</dbReference>
<dbReference type="InterPro" id="IPR027417">
    <property type="entry name" value="P-loop_NTPase"/>
</dbReference>
<evidence type="ECO:0000256" key="1">
    <source>
        <dbReference type="ARBA" id="ARBA00022801"/>
    </source>
</evidence>
<dbReference type="CDD" id="cd18793">
    <property type="entry name" value="SF2_C_SNF"/>
    <property type="match status" value="1"/>
</dbReference>
<evidence type="ECO:0000256" key="4">
    <source>
        <dbReference type="SAM" id="MobiDB-lite"/>
    </source>
</evidence>
<feature type="region of interest" description="Disordered" evidence="4">
    <location>
        <begin position="647"/>
        <end position="732"/>
    </location>
</feature>
<evidence type="ECO:0000313" key="6">
    <source>
        <dbReference type="EMBL" id="KAK2838197.1"/>
    </source>
</evidence>
<accession>A0AA88MLU5</accession>
<feature type="compositionally biased region" description="Acidic residues" evidence="4">
    <location>
        <begin position="778"/>
        <end position="796"/>
    </location>
</feature>
<name>A0AA88MLU5_CHASR</name>
<dbReference type="AlphaFoldDB" id="A0AA88MLU5"/>
<dbReference type="InterPro" id="IPR019734">
    <property type="entry name" value="TPR_rpt"/>
</dbReference>
<dbReference type="InterPro" id="IPR001650">
    <property type="entry name" value="Helicase_C-like"/>
</dbReference>
<evidence type="ECO:0000256" key="2">
    <source>
        <dbReference type="ARBA" id="ARBA00022806"/>
    </source>
</evidence>
<feature type="compositionally biased region" description="Acidic residues" evidence="4">
    <location>
        <begin position="673"/>
        <end position="683"/>
    </location>
</feature>
<dbReference type="PROSITE" id="PS51194">
    <property type="entry name" value="HELICASE_CTER"/>
    <property type="match status" value="1"/>
</dbReference>
<keyword evidence="1" id="KW-0378">Hydrolase</keyword>
<keyword evidence="7" id="KW-1185">Reference proteome</keyword>
<keyword evidence="2" id="KW-0347">Helicase</keyword>
<dbReference type="GO" id="GO:0016787">
    <property type="term" value="F:hydrolase activity"/>
    <property type="evidence" value="ECO:0007669"/>
    <property type="project" value="UniProtKB-KW"/>
</dbReference>
<feature type="domain" description="Helicase C-terminal" evidence="5">
    <location>
        <begin position="94"/>
        <end position="251"/>
    </location>
</feature>
<feature type="region of interest" description="Disordered" evidence="4">
    <location>
        <begin position="610"/>
        <end position="634"/>
    </location>
</feature>
<sequence length="880" mass="99673">MPTLTRKNDLIVWTYLSAIQEDIYRQFISLDHIKELLMTTRSPLAELGILKKLCDHPRLLSAGAMAKLGLEETTAENQPNDNVHVDSHSITNTPDETLISELRQEGHRTLVFAHYRKVLDIIQRILGNRGFKVLRLDGTITQLAERERLITLFQKDESYSVFLLTTQVGGVGLTLTAANRVVIYDPSWNPATDAQAVDRAYRIGQTENVIIYRLITCGTVEEKIYRRQKNPFRYFSKQELKELFTLEDTRSSSTQLQLQALHSRYRQSDPELDEHIAHLHAMEMFGISDHDLMFSLNINHDEVPEDQEEHRYIEGRVQKAQELMKAESELQFNQVIDLTADDSMIEDQPVEVSQDKPERPNLIQERSYSEEANSSSQGMIEESVVVSEAGDAAETSIQQPTGQSMTSETADLSVGGLSVASEAGAALASEGRPLYIAADDDNKEELNRTSHSEYKDSEMDHITPLQNKRLSLLQASNLSLKTDRGGVESFEGNFNLQLEDSDMSSDHELHDERETEAEERKLLSQLQTEGSFDVNKSLSKVHLKEAFGQSLNNGDAFEMDTSNDSIVLSKKKRAAVIYDSEEEGDDCVGERQQLLKSQLEDAFKLLVASTPKSAPCGSTPLKSSESVRGNTSVASRRSLLQSLIEGFDTNNQDMVDDESGNDGDFSDSHPEGEAEGDEAAEGEEMVRENTAAEEEKEIIGSSDDDLQLEGMPKETNTQREKQQGRRRRRRPAVQLTMTFSWRRRLKTQIQRERRRRRRSLVQLIDDLQLEEMARETLEPEGEEEVEEEKYVDESGEEMNSKLELSSNKSELVTSERMDQEPVESAPESYELLVSRGRECYDKGTLDDALSFFLRAIDIKPGDPAIQLMIIQLYRQLSQRR</sequence>
<feature type="repeat" description="TPR" evidence="3">
    <location>
        <begin position="829"/>
        <end position="862"/>
    </location>
</feature>
<comment type="caution">
    <text evidence="6">The sequence shown here is derived from an EMBL/GenBank/DDBJ whole genome shotgun (WGS) entry which is preliminary data.</text>
</comment>
<gene>
    <name evidence="6" type="ORF">Q5P01_015409</name>
</gene>
<feature type="region of interest" description="Disordered" evidence="4">
    <location>
        <begin position="496"/>
        <end position="516"/>
    </location>
</feature>
<dbReference type="SUPFAM" id="SSF52540">
    <property type="entry name" value="P-loop containing nucleoside triphosphate hydrolases"/>
    <property type="match status" value="1"/>
</dbReference>
<dbReference type="InterPro" id="IPR049730">
    <property type="entry name" value="SNF2/RAD54-like_C"/>
</dbReference>
<dbReference type="GO" id="GO:0015616">
    <property type="term" value="F:DNA translocase activity"/>
    <property type="evidence" value="ECO:0007669"/>
    <property type="project" value="TreeGrafter"/>
</dbReference>
<feature type="compositionally biased region" description="Polar residues" evidence="4">
    <location>
        <begin position="364"/>
        <end position="378"/>
    </location>
</feature>
<keyword evidence="2" id="KW-0547">Nucleotide-binding</keyword>
<feature type="compositionally biased region" description="Acidic residues" evidence="4">
    <location>
        <begin position="691"/>
        <end position="707"/>
    </location>
</feature>
<dbReference type="InterPro" id="IPR050496">
    <property type="entry name" value="SNF2_RAD54_helicase_repair"/>
</dbReference>
<dbReference type="SUPFAM" id="SSF48452">
    <property type="entry name" value="TPR-like"/>
    <property type="match status" value="1"/>
</dbReference>
<organism evidence="6 7">
    <name type="scientific">Channa striata</name>
    <name type="common">Snakehead murrel</name>
    <name type="synonym">Ophicephalus striatus</name>
    <dbReference type="NCBI Taxonomy" id="64152"/>
    <lineage>
        <taxon>Eukaryota</taxon>
        <taxon>Metazoa</taxon>
        <taxon>Chordata</taxon>
        <taxon>Craniata</taxon>
        <taxon>Vertebrata</taxon>
        <taxon>Euteleostomi</taxon>
        <taxon>Actinopterygii</taxon>
        <taxon>Neopterygii</taxon>
        <taxon>Teleostei</taxon>
        <taxon>Neoteleostei</taxon>
        <taxon>Acanthomorphata</taxon>
        <taxon>Anabantaria</taxon>
        <taxon>Anabantiformes</taxon>
        <taxon>Channoidei</taxon>
        <taxon>Channidae</taxon>
        <taxon>Channa</taxon>
    </lineage>
</organism>
<keyword evidence="3" id="KW-0802">TPR repeat</keyword>
<dbReference type="PANTHER" id="PTHR45629:SF7">
    <property type="entry name" value="DNA EXCISION REPAIR PROTEIN ERCC-6-RELATED"/>
    <property type="match status" value="1"/>
</dbReference>